<sequence>MIRAPRILPTDPAILLMEGGPATIQPQHSHRPGMYDDPGAITEGTSQIEAIDLNVPPSGPGCVDCEATNKWWFHLRRCAKCGHIGCCDSSPSQHASKHVMSTGHPVVRSFEPGEDWFFDYRTEETFLGPPLQPPLHHPVDQPVPGPKGRVPRDWEAHLHL</sequence>
<keyword evidence="1" id="KW-0479">Metal-binding</keyword>
<gene>
    <name evidence="4" type="ORF">Aud_003855</name>
</gene>
<name>A0A8E0QR02_9EURO</name>
<reference evidence="4" key="1">
    <citation type="journal article" date="2015" name="Genome Announc.">
        <title>Draft Genome Sequence of the Pathogenic Filamentous Fungus Aspergillus udagawae Strain IFM 46973T.</title>
        <authorList>
            <person name="Kusuya Y."/>
            <person name="Takahashi-Nakaguchi A."/>
            <person name="Takahashi H."/>
            <person name="Yaguchi T."/>
        </authorList>
    </citation>
    <scope>NUCLEOTIDE SEQUENCE</scope>
    <source>
        <strain evidence="4">IFM 46973</strain>
    </source>
</reference>
<dbReference type="RefSeq" id="XP_043144737.1">
    <property type="nucleotide sequence ID" value="XM_043288802.1"/>
</dbReference>
<protein>
    <recommendedName>
        <fullName evidence="3">UBP-type domain-containing protein</fullName>
    </recommendedName>
</protein>
<feature type="region of interest" description="Disordered" evidence="2">
    <location>
        <begin position="129"/>
        <end position="152"/>
    </location>
</feature>
<dbReference type="EMBL" id="BBXM02000002">
    <property type="protein sequence ID" value="GIC87471.1"/>
    <property type="molecule type" value="Genomic_DNA"/>
</dbReference>
<evidence type="ECO:0000259" key="3">
    <source>
        <dbReference type="PROSITE" id="PS50271"/>
    </source>
</evidence>
<evidence type="ECO:0000256" key="1">
    <source>
        <dbReference type="PROSITE-ProRule" id="PRU00502"/>
    </source>
</evidence>
<keyword evidence="1" id="KW-0862">Zinc</keyword>
<dbReference type="InterPro" id="IPR013083">
    <property type="entry name" value="Znf_RING/FYVE/PHD"/>
</dbReference>
<dbReference type="AlphaFoldDB" id="A0A8E0QR02"/>
<evidence type="ECO:0000256" key="2">
    <source>
        <dbReference type="SAM" id="MobiDB-lite"/>
    </source>
</evidence>
<feature type="domain" description="UBP-type" evidence="3">
    <location>
        <begin position="38"/>
        <end position="142"/>
    </location>
</feature>
<organism evidence="4 5">
    <name type="scientific">Aspergillus udagawae</name>
    <dbReference type="NCBI Taxonomy" id="91492"/>
    <lineage>
        <taxon>Eukaryota</taxon>
        <taxon>Fungi</taxon>
        <taxon>Dikarya</taxon>
        <taxon>Ascomycota</taxon>
        <taxon>Pezizomycotina</taxon>
        <taxon>Eurotiomycetes</taxon>
        <taxon>Eurotiomycetidae</taxon>
        <taxon>Eurotiales</taxon>
        <taxon>Aspergillaceae</taxon>
        <taxon>Aspergillus</taxon>
        <taxon>Aspergillus subgen. Fumigati</taxon>
    </lineage>
</organism>
<dbReference type="SUPFAM" id="SSF57850">
    <property type="entry name" value="RING/U-box"/>
    <property type="match status" value="1"/>
</dbReference>
<dbReference type="Gene3D" id="3.30.40.10">
    <property type="entry name" value="Zinc/RING finger domain, C3HC4 (zinc finger)"/>
    <property type="match status" value="1"/>
</dbReference>
<dbReference type="InterPro" id="IPR001607">
    <property type="entry name" value="Znf_UBP"/>
</dbReference>
<reference evidence="4" key="2">
    <citation type="submission" date="2021-01" db="EMBL/GenBank/DDBJ databases">
        <title>Pan-genome distribution and transcriptional activeness of fungal secondary metabolism genes in Aspergillus section Fumigati.</title>
        <authorList>
            <person name="Takahashi H."/>
            <person name="Umemura M."/>
            <person name="Ninomiya A."/>
            <person name="Kusuya Y."/>
            <person name="Urayama S."/>
            <person name="Shimizu M."/>
            <person name="Watanabe A."/>
            <person name="Kamei K."/>
            <person name="Yaguchi T."/>
            <person name="Hagiwara D."/>
        </authorList>
    </citation>
    <scope>NUCLEOTIDE SEQUENCE</scope>
    <source>
        <strain evidence="4">IFM 46973</strain>
    </source>
</reference>
<dbReference type="GO" id="GO:0008270">
    <property type="term" value="F:zinc ion binding"/>
    <property type="evidence" value="ECO:0007669"/>
    <property type="project" value="UniProtKB-KW"/>
</dbReference>
<evidence type="ECO:0000313" key="4">
    <source>
        <dbReference type="EMBL" id="GIC87471.1"/>
    </source>
</evidence>
<keyword evidence="1" id="KW-0863">Zinc-finger</keyword>
<accession>A0A8E0QR02</accession>
<dbReference type="PROSITE" id="PS50271">
    <property type="entry name" value="ZF_UBP"/>
    <property type="match status" value="1"/>
</dbReference>
<dbReference type="Proteomes" id="UP000036893">
    <property type="component" value="Unassembled WGS sequence"/>
</dbReference>
<evidence type="ECO:0000313" key="5">
    <source>
        <dbReference type="Proteomes" id="UP000036893"/>
    </source>
</evidence>
<comment type="caution">
    <text evidence="4">The sequence shown here is derived from an EMBL/GenBank/DDBJ whole genome shotgun (WGS) entry which is preliminary data.</text>
</comment>
<proteinExistence type="predicted"/>
<dbReference type="GeneID" id="66991331"/>
<dbReference type="Pfam" id="PF02148">
    <property type="entry name" value="zf-UBP"/>
    <property type="match status" value="1"/>
</dbReference>
<feature type="compositionally biased region" description="Pro residues" evidence="2">
    <location>
        <begin position="130"/>
        <end position="145"/>
    </location>
</feature>